<evidence type="ECO:0000259" key="4">
    <source>
        <dbReference type="Pfam" id="PF01645"/>
    </source>
</evidence>
<dbReference type="SUPFAM" id="SSF51395">
    <property type="entry name" value="FMN-linked oxidoreductases"/>
    <property type="match status" value="1"/>
</dbReference>
<protein>
    <submittedName>
        <fullName evidence="5">Glutamate synthase-like protein</fullName>
    </submittedName>
</protein>
<evidence type="ECO:0000256" key="2">
    <source>
        <dbReference type="PIRNR" id="PIRNR006429"/>
    </source>
</evidence>
<name>A0A2T4ZB05_9BACL</name>
<dbReference type="InterPro" id="IPR024188">
    <property type="entry name" value="GltB"/>
</dbReference>
<reference evidence="5 6" key="1">
    <citation type="submission" date="2018-04" db="EMBL/GenBank/DDBJ databases">
        <title>Genomic Encyclopedia of Archaeal and Bacterial Type Strains, Phase II (KMG-II): from individual species to whole genera.</title>
        <authorList>
            <person name="Goeker M."/>
        </authorList>
    </citation>
    <scope>NUCLEOTIDE SEQUENCE [LARGE SCALE GENOMIC DNA]</scope>
    <source>
        <strain evidence="5 6">DSM 45169</strain>
    </source>
</reference>
<evidence type="ECO:0000313" key="6">
    <source>
        <dbReference type="Proteomes" id="UP000241639"/>
    </source>
</evidence>
<dbReference type="RefSeq" id="WP_107725796.1">
    <property type="nucleotide sequence ID" value="NZ_PZZP01000001.1"/>
</dbReference>
<evidence type="ECO:0000256" key="3">
    <source>
        <dbReference type="SAM" id="MobiDB-lite"/>
    </source>
</evidence>
<gene>
    <name evidence="5" type="ORF">C8J48_1674</name>
</gene>
<evidence type="ECO:0000256" key="1">
    <source>
        <dbReference type="ARBA" id="ARBA00009716"/>
    </source>
</evidence>
<comment type="similarity">
    <text evidence="1 2">Belongs to the glutamate synthase family.</text>
</comment>
<dbReference type="InterPro" id="IPR002932">
    <property type="entry name" value="Glu_synthdom"/>
</dbReference>
<dbReference type="PANTHER" id="PTHR43819">
    <property type="entry name" value="ARCHAEAL-TYPE GLUTAMATE SYNTHASE [NADPH]"/>
    <property type="match status" value="1"/>
</dbReference>
<dbReference type="AlphaFoldDB" id="A0A2T4ZB05"/>
<proteinExistence type="inferred from homology"/>
<sequence>MIRFIENIIRSAVDATVDKAVTRMIRDQYTENLFELVPATTKVGTTNLMEIAMRANQGTSVSRPLGSPIHLSPWEKILFNPCHLFRFPTPENVGIQTSVTIGQRARKPLTLSIPVMIAAMSFGGALSKSTKIALAKAATAVGTATNSGEAGLLEEEREAAHLFIGQYNRGGWMNTPDKYMRLDAIEIQLGQGAQGSSPQRTTAKNIGEDYREVFGLQHGEDALIHSRLPGVNTKEDFIQLVRRLRDESGVPVGLKIAATHHLEKELAIAVEAGVDFVTVDGAEGGTHGGSPTLQDDVGLPTLFAVARTSDFFMRKRVMGDIQLLATGGLVTPGKMLKALALGADAVYIGTAAVMALASEQMVKTVPFEPPTSLVVYSGKMTDQLDVEQAALNLTRYLNACMQEMEQVAISLGKTAIADIAKSDLCTIDPFLAKATGIQLGMVSSEEQEQFFVDTQPAFDDDRPYEHQPVEFSEKQL</sequence>
<dbReference type="PIRSF" id="PIRSF006429">
    <property type="entry name" value="GOGAT_lg_2"/>
    <property type="match status" value="1"/>
</dbReference>
<feature type="domain" description="Glutamate synthase" evidence="4">
    <location>
        <begin position="102"/>
        <end position="413"/>
    </location>
</feature>
<dbReference type="OrthoDB" id="9758182at2"/>
<feature type="region of interest" description="Disordered" evidence="3">
    <location>
        <begin position="457"/>
        <end position="476"/>
    </location>
</feature>
<feature type="compositionally biased region" description="Basic and acidic residues" evidence="3">
    <location>
        <begin position="459"/>
        <end position="476"/>
    </location>
</feature>
<dbReference type="GO" id="GO:0015930">
    <property type="term" value="F:glutamate synthase activity"/>
    <property type="evidence" value="ECO:0007669"/>
    <property type="project" value="InterPro"/>
</dbReference>
<dbReference type="EMBL" id="PZZP01000001">
    <property type="protein sequence ID" value="PTM59072.1"/>
    <property type="molecule type" value="Genomic_DNA"/>
</dbReference>
<dbReference type="Gene3D" id="3.20.20.70">
    <property type="entry name" value="Aldolase class I"/>
    <property type="match status" value="1"/>
</dbReference>
<organism evidence="5 6">
    <name type="scientific">Desmospora activa DSM 45169</name>
    <dbReference type="NCBI Taxonomy" id="1121389"/>
    <lineage>
        <taxon>Bacteria</taxon>
        <taxon>Bacillati</taxon>
        <taxon>Bacillota</taxon>
        <taxon>Bacilli</taxon>
        <taxon>Bacillales</taxon>
        <taxon>Thermoactinomycetaceae</taxon>
        <taxon>Desmospora</taxon>
    </lineage>
</organism>
<dbReference type="PANTHER" id="PTHR43819:SF1">
    <property type="entry name" value="ARCHAEAL-TYPE GLUTAMATE SYNTHASE [NADPH]"/>
    <property type="match status" value="1"/>
</dbReference>
<dbReference type="InterPro" id="IPR013785">
    <property type="entry name" value="Aldolase_TIM"/>
</dbReference>
<dbReference type="Proteomes" id="UP000241639">
    <property type="component" value="Unassembled WGS sequence"/>
</dbReference>
<accession>A0A2T4ZB05</accession>
<comment type="caution">
    <text evidence="5">The sequence shown here is derived from an EMBL/GenBank/DDBJ whole genome shotgun (WGS) entry which is preliminary data.</text>
</comment>
<keyword evidence="6" id="KW-1185">Reference proteome</keyword>
<dbReference type="Pfam" id="PF01645">
    <property type="entry name" value="Glu_synthase"/>
    <property type="match status" value="1"/>
</dbReference>
<dbReference type="CDD" id="cd02808">
    <property type="entry name" value="GltS_FMN"/>
    <property type="match status" value="1"/>
</dbReference>
<dbReference type="GO" id="GO:0006537">
    <property type="term" value="P:glutamate biosynthetic process"/>
    <property type="evidence" value="ECO:0007669"/>
    <property type="project" value="InterPro"/>
</dbReference>
<evidence type="ECO:0000313" key="5">
    <source>
        <dbReference type="EMBL" id="PTM59072.1"/>
    </source>
</evidence>